<evidence type="ECO:0000256" key="1">
    <source>
        <dbReference type="SAM" id="SignalP"/>
    </source>
</evidence>
<dbReference type="OrthoDB" id="4657524at2759"/>
<organism evidence="3 4">
    <name type="scientific">Cochliobolus carbonum (strain 26-R-13)</name>
    <name type="common">Maize leaf spot fungus</name>
    <name type="synonym">Bipolaris zeicola</name>
    <dbReference type="NCBI Taxonomy" id="930089"/>
    <lineage>
        <taxon>Eukaryota</taxon>
        <taxon>Fungi</taxon>
        <taxon>Dikarya</taxon>
        <taxon>Ascomycota</taxon>
        <taxon>Pezizomycotina</taxon>
        <taxon>Dothideomycetes</taxon>
        <taxon>Pleosporomycetidae</taxon>
        <taxon>Pleosporales</taxon>
        <taxon>Pleosporineae</taxon>
        <taxon>Pleosporaceae</taxon>
        <taxon>Bipolaris</taxon>
    </lineage>
</organism>
<feature type="chain" id="PRO_5004888337" description="Ubiquitin 3 binding protein But2 C-terminal domain-containing protein" evidence="1">
    <location>
        <begin position="17"/>
        <end position="205"/>
    </location>
</feature>
<dbReference type="eggNOG" id="ENOG502SRT7">
    <property type="taxonomic scope" value="Eukaryota"/>
</dbReference>
<dbReference type="Proteomes" id="UP000053841">
    <property type="component" value="Unassembled WGS sequence"/>
</dbReference>
<dbReference type="KEGG" id="bze:COCCADRAFT_106051"/>
<dbReference type="EMBL" id="KI964737">
    <property type="protein sequence ID" value="EUC29628.1"/>
    <property type="molecule type" value="Genomic_DNA"/>
</dbReference>
<sequence>MRIIAILSAFAATALAIPGCPTSFIQPYGELPKGRTFAPRDIFQISEKKPTEFFSPNSWAGTTARDKCTVFNIPLDADRARGKTCNLVFNFPDYKQAPGISRMIGPGHFMFHPFAHGARVPLPIVTTWSNKPPLSITPPITIKQFAPRHSYVLSSGPCYVSQEQKGVVVRSGMLCSKDTLLWFKQSDDRCPMGLYLIISEPDGSD</sequence>
<dbReference type="RefSeq" id="XP_007716071.1">
    <property type="nucleotide sequence ID" value="XM_007717881.1"/>
</dbReference>
<name>W6XV58_COCC2</name>
<dbReference type="PANTHER" id="PTHR39613">
    <property type="entry name" value="ANCHORED CELL WALL PROTEIN, PUTATIVE (AFU_ORTHOLOGUE AFUA_4G08960)-RELATED"/>
    <property type="match status" value="1"/>
</dbReference>
<reference evidence="3 4" key="1">
    <citation type="journal article" date="2013" name="PLoS Genet.">
        <title>Comparative genome structure, secondary metabolite, and effector coding capacity across Cochliobolus pathogens.</title>
        <authorList>
            <person name="Condon B.J."/>
            <person name="Leng Y."/>
            <person name="Wu D."/>
            <person name="Bushley K.E."/>
            <person name="Ohm R.A."/>
            <person name="Otillar R."/>
            <person name="Martin J."/>
            <person name="Schackwitz W."/>
            <person name="Grimwood J."/>
            <person name="MohdZainudin N."/>
            <person name="Xue C."/>
            <person name="Wang R."/>
            <person name="Manning V.A."/>
            <person name="Dhillon B."/>
            <person name="Tu Z.J."/>
            <person name="Steffenson B.J."/>
            <person name="Salamov A."/>
            <person name="Sun H."/>
            <person name="Lowry S."/>
            <person name="LaButti K."/>
            <person name="Han J."/>
            <person name="Copeland A."/>
            <person name="Lindquist E."/>
            <person name="Barry K."/>
            <person name="Schmutz J."/>
            <person name="Baker S.E."/>
            <person name="Ciuffetti L.M."/>
            <person name="Grigoriev I.V."/>
            <person name="Zhong S."/>
            <person name="Turgeon B.G."/>
        </authorList>
    </citation>
    <scope>NUCLEOTIDE SEQUENCE [LARGE SCALE GENOMIC DNA]</scope>
    <source>
        <strain evidence="3 4">26-R-13</strain>
    </source>
</reference>
<evidence type="ECO:0000259" key="2">
    <source>
        <dbReference type="Pfam" id="PF09792"/>
    </source>
</evidence>
<keyword evidence="1" id="KW-0732">Signal</keyword>
<protein>
    <recommendedName>
        <fullName evidence="2">Ubiquitin 3 binding protein But2 C-terminal domain-containing protein</fullName>
    </recommendedName>
</protein>
<dbReference type="InterPro" id="IPR018620">
    <property type="entry name" value="Ubiquitin3-bd_protein_But2_C"/>
</dbReference>
<dbReference type="PANTHER" id="PTHR39613:SF1">
    <property type="entry name" value="ANCHORED CELL WALL PROTEIN, PUTATIVE (AFU_ORTHOLOGUE AFUA_4G08960)-RELATED"/>
    <property type="match status" value="1"/>
</dbReference>
<feature type="signal peptide" evidence="1">
    <location>
        <begin position="1"/>
        <end position="16"/>
    </location>
</feature>
<dbReference type="GeneID" id="19143331"/>
<keyword evidence="4" id="KW-1185">Reference proteome</keyword>
<proteinExistence type="predicted"/>
<accession>W6XV58</accession>
<dbReference type="HOGENOM" id="CLU_033570_1_0_1"/>
<dbReference type="Pfam" id="PF09792">
    <property type="entry name" value="But2"/>
    <property type="match status" value="1"/>
</dbReference>
<dbReference type="AlphaFoldDB" id="W6XV58"/>
<gene>
    <name evidence="3" type="ORF">COCCADRAFT_106051</name>
</gene>
<evidence type="ECO:0000313" key="3">
    <source>
        <dbReference type="EMBL" id="EUC29628.1"/>
    </source>
</evidence>
<feature type="domain" description="Ubiquitin 3 binding protein But2 C-terminal" evidence="2">
    <location>
        <begin position="39"/>
        <end position="186"/>
    </location>
</feature>
<evidence type="ECO:0000313" key="4">
    <source>
        <dbReference type="Proteomes" id="UP000053841"/>
    </source>
</evidence>